<proteinExistence type="predicted"/>
<name>A0AAN7JYT5_9MYRT</name>
<evidence type="ECO:0000256" key="1">
    <source>
        <dbReference type="SAM" id="MobiDB-lite"/>
    </source>
</evidence>
<feature type="compositionally biased region" description="Basic and acidic residues" evidence="1">
    <location>
        <begin position="147"/>
        <end position="157"/>
    </location>
</feature>
<accession>A0AAN7JYT5</accession>
<dbReference type="PANTHER" id="PTHR46855:SF1">
    <property type="entry name" value="GATA TRANSCRIPTION FACTOR 26"/>
    <property type="match status" value="1"/>
</dbReference>
<dbReference type="EMBL" id="JAXIOK010000012">
    <property type="protein sequence ID" value="KAK4757515.1"/>
    <property type="molecule type" value="Genomic_DNA"/>
</dbReference>
<dbReference type="Proteomes" id="UP001345219">
    <property type="component" value="Chromosome 15"/>
</dbReference>
<comment type="caution">
    <text evidence="2">The sequence shown here is derived from an EMBL/GenBank/DDBJ whole genome shotgun (WGS) entry which is preliminary data.</text>
</comment>
<sequence>MNSKPADTLLWRNGQPEKPVFSKVCESRWQIRGTLENCIPKRGHGSRYRSSTKMRHMVANLDIYRNTRLAKAEYARRSEGKGAGWMRLGVTTSQASDGSESWTAKGSSLGTVRSGLQDLLDVAIKTGSDDHQEGNITGKDPGGLSQVDDHDSDGVLDPSDKFPHITWLKKELGLYEREKPSMMEEEVLISYVNPFLYGNEIGHGCFLLKPPQPMEEQLRMLIIRSSKTMDRFKLPASTALVLTGIPRVSSLEIEQERDEEEEEYCILNLCNK</sequence>
<dbReference type="PANTHER" id="PTHR46855">
    <property type="entry name" value="OSJNBB0038F03.10 PROTEIN"/>
    <property type="match status" value="1"/>
</dbReference>
<feature type="region of interest" description="Disordered" evidence="1">
    <location>
        <begin position="127"/>
        <end position="157"/>
    </location>
</feature>
<organism evidence="2 3">
    <name type="scientific">Trapa incisa</name>
    <dbReference type="NCBI Taxonomy" id="236973"/>
    <lineage>
        <taxon>Eukaryota</taxon>
        <taxon>Viridiplantae</taxon>
        <taxon>Streptophyta</taxon>
        <taxon>Embryophyta</taxon>
        <taxon>Tracheophyta</taxon>
        <taxon>Spermatophyta</taxon>
        <taxon>Magnoliopsida</taxon>
        <taxon>eudicotyledons</taxon>
        <taxon>Gunneridae</taxon>
        <taxon>Pentapetalae</taxon>
        <taxon>rosids</taxon>
        <taxon>malvids</taxon>
        <taxon>Myrtales</taxon>
        <taxon>Lythraceae</taxon>
        <taxon>Trapa</taxon>
    </lineage>
</organism>
<reference evidence="2 3" key="1">
    <citation type="journal article" date="2023" name="Hortic Res">
        <title>Pangenome of water caltrop reveals structural variations and asymmetric subgenome divergence after allopolyploidization.</title>
        <authorList>
            <person name="Zhang X."/>
            <person name="Chen Y."/>
            <person name="Wang L."/>
            <person name="Yuan Y."/>
            <person name="Fang M."/>
            <person name="Shi L."/>
            <person name="Lu R."/>
            <person name="Comes H.P."/>
            <person name="Ma Y."/>
            <person name="Chen Y."/>
            <person name="Huang G."/>
            <person name="Zhou Y."/>
            <person name="Zheng Z."/>
            <person name="Qiu Y."/>
        </authorList>
    </citation>
    <scope>NUCLEOTIDE SEQUENCE [LARGE SCALE GENOMIC DNA]</scope>
    <source>
        <tissue evidence="2">Roots</tissue>
    </source>
</reference>
<dbReference type="AlphaFoldDB" id="A0AAN7JYT5"/>
<evidence type="ECO:0000313" key="2">
    <source>
        <dbReference type="EMBL" id="KAK4757515.1"/>
    </source>
</evidence>
<protein>
    <submittedName>
        <fullName evidence="2">Uncharacterized protein</fullName>
    </submittedName>
</protein>
<evidence type="ECO:0000313" key="3">
    <source>
        <dbReference type="Proteomes" id="UP001345219"/>
    </source>
</evidence>
<keyword evidence="3" id="KW-1185">Reference proteome</keyword>
<gene>
    <name evidence="2" type="ORF">SAY87_018816</name>
</gene>
<dbReference type="InterPro" id="IPR044589">
    <property type="entry name" value="GATA26/27"/>
</dbReference>